<dbReference type="eggNOG" id="KOG2680">
    <property type="taxonomic scope" value="Eukaryota"/>
</dbReference>
<feature type="region of interest" description="Disordered" evidence="17">
    <location>
        <begin position="712"/>
        <end position="731"/>
    </location>
</feature>
<dbReference type="GO" id="GO:0006325">
    <property type="term" value="P:chromatin organization"/>
    <property type="evidence" value="ECO:0007669"/>
    <property type="project" value="UniProtKB-KW"/>
</dbReference>
<dbReference type="Gene3D" id="1.10.8.60">
    <property type="match status" value="1"/>
</dbReference>
<keyword evidence="6" id="KW-0378">Hydrolase</keyword>
<evidence type="ECO:0000256" key="1">
    <source>
        <dbReference type="ARBA" id="ARBA00004123"/>
    </source>
</evidence>
<dbReference type="GO" id="GO:0006281">
    <property type="term" value="P:DNA repair"/>
    <property type="evidence" value="ECO:0007669"/>
    <property type="project" value="UniProtKB-KW"/>
</dbReference>
<evidence type="ECO:0000259" key="18">
    <source>
        <dbReference type="SMART" id="SM00382"/>
    </source>
</evidence>
<evidence type="ECO:0000256" key="10">
    <source>
        <dbReference type="ARBA" id="ARBA00023015"/>
    </source>
</evidence>
<dbReference type="InterPro" id="IPR027417">
    <property type="entry name" value="P-loop_NTPase"/>
</dbReference>
<dbReference type="GO" id="GO:0031011">
    <property type="term" value="C:Ino80 complex"/>
    <property type="evidence" value="ECO:0007669"/>
    <property type="project" value="UniProtKB-ARBA"/>
</dbReference>
<keyword evidence="8" id="KW-0067">ATP-binding</keyword>
<dbReference type="Pfam" id="PF05841">
    <property type="entry name" value="Apc15p"/>
    <property type="match status" value="1"/>
</dbReference>
<dbReference type="STRING" id="1284197.S8AJ42"/>
<keyword evidence="11" id="KW-0010">Activator</keyword>
<comment type="catalytic activity">
    <reaction evidence="15">
        <text>ATP + H2O = ADP + phosphate + H(+)</text>
        <dbReference type="Rhea" id="RHEA:13065"/>
        <dbReference type="ChEBI" id="CHEBI:15377"/>
        <dbReference type="ChEBI" id="CHEBI:15378"/>
        <dbReference type="ChEBI" id="CHEBI:30616"/>
        <dbReference type="ChEBI" id="CHEBI:43474"/>
        <dbReference type="ChEBI" id="CHEBI:456216"/>
        <dbReference type="EC" id="3.6.4.12"/>
    </reaction>
</comment>
<comment type="similarity">
    <text evidence="2">Belongs to the RuvB family.</text>
</comment>
<dbReference type="InterPro" id="IPR008402">
    <property type="entry name" value="APC_su15/mnd2"/>
</dbReference>
<feature type="region of interest" description="Disordered" evidence="17">
    <location>
        <begin position="613"/>
        <end position="646"/>
    </location>
</feature>
<dbReference type="EMBL" id="AQGS01000092">
    <property type="protein sequence ID" value="EPS43000.1"/>
    <property type="molecule type" value="Genomic_DNA"/>
</dbReference>
<evidence type="ECO:0000256" key="2">
    <source>
        <dbReference type="ARBA" id="ARBA00007519"/>
    </source>
</evidence>
<name>S8AJ42_DACHA</name>
<dbReference type="GO" id="GO:0003678">
    <property type="term" value="F:DNA helicase activity"/>
    <property type="evidence" value="ECO:0007669"/>
    <property type="project" value="UniProtKB-EC"/>
</dbReference>
<dbReference type="SUPFAM" id="SSF52540">
    <property type="entry name" value="P-loop containing nucleoside triphosphate hydrolases"/>
    <property type="match status" value="1"/>
</dbReference>
<dbReference type="GO" id="GO:0005680">
    <property type="term" value="C:anaphase-promoting complex"/>
    <property type="evidence" value="ECO:0007669"/>
    <property type="project" value="InterPro"/>
</dbReference>
<feature type="compositionally biased region" description="Acidic residues" evidence="17">
    <location>
        <begin position="739"/>
        <end position="778"/>
    </location>
</feature>
<dbReference type="GO" id="GO:0031145">
    <property type="term" value="P:anaphase-promoting complex-dependent catabolic process"/>
    <property type="evidence" value="ECO:0007669"/>
    <property type="project" value="InterPro"/>
</dbReference>
<evidence type="ECO:0000256" key="9">
    <source>
        <dbReference type="ARBA" id="ARBA00022853"/>
    </source>
</evidence>
<dbReference type="SMART" id="SM00382">
    <property type="entry name" value="AAA"/>
    <property type="match status" value="1"/>
</dbReference>
<keyword evidence="14" id="KW-0539">Nucleus</keyword>
<dbReference type="InterPro" id="IPR042487">
    <property type="entry name" value="RuvBL1/2_DNA/RNA_bd_dom"/>
</dbReference>
<dbReference type="Gene3D" id="2.40.50.360">
    <property type="entry name" value="RuvB-like helicase, domain II"/>
    <property type="match status" value="1"/>
</dbReference>
<feature type="compositionally biased region" description="Acidic residues" evidence="17">
    <location>
        <begin position="785"/>
        <end position="852"/>
    </location>
</feature>
<dbReference type="Proteomes" id="UP000015100">
    <property type="component" value="Unassembled WGS sequence"/>
</dbReference>
<evidence type="ECO:0000256" key="8">
    <source>
        <dbReference type="ARBA" id="ARBA00022840"/>
    </source>
</evidence>
<dbReference type="GO" id="GO:0016887">
    <property type="term" value="F:ATP hydrolysis activity"/>
    <property type="evidence" value="ECO:0007669"/>
    <property type="project" value="RHEA"/>
</dbReference>
<accession>S8AJ42</accession>
<evidence type="ECO:0000256" key="5">
    <source>
        <dbReference type="ARBA" id="ARBA00022763"/>
    </source>
</evidence>
<evidence type="ECO:0000256" key="16">
    <source>
        <dbReference type="ARBA" id="ARBA00073458"/>
    </source>
</evidence>
<dbReference type="GO" id="GO:0000812">
    <property type="term" value="C:Swr1 complex"/>
    <property type="evidence" value="ECO:0007669"/>
    <property type="project" value="UniProtKB-ARBA"/>
</dbReference>
<comment type="caution">
    <text evidence="19">The sequence shown here is derived from an EMBL/GenBank/DDBJ whole genome shotgun (WGS) entry which is preliminary data.</text>
</comment>
<keyword evidence="10" id="KW-0805">Transcription regulation</keyword>
<evidence type="ECO:0000313" key="20">
    <source>
        <dbReference type="Proteomes" id="UP000015100"/>
    </source>
</evidence>
<dbReference type="Pfam" id="PF17856">
    <property type="entry name" value="TIP49_C"/>
    <property type="match status" value="1"/>
</dbReference>
<keyword evidence="4" id="KW-0547">Nucleotide-binding</keyword>
<dbReference type="OrthoDB" id="10060499at2759"/>
<evidence type="ECO:0000256" key="17">
    <source>
        <dbReference type="SAM" id="MobiDB-lite"/>
    </source>
</evidence>
<dbReference type="Pfam" id="PF06068">
    <property type="entry name" value="TIP49"/>
    <property type="match status" value="1"/>
</dbReference>
<dbReference type="FunFam" id="2.40.50.360:FF:000002">
    <property type="entry name" value="RuvB-like helicase"/>
    <property type="match status" value="1"/>
</dbReference>
<dbReference type="Gene3D" id="3.40.50.300">
    <property type="entry name" value="P-loop containing nucleotide triphosphate hydrolases"/>
    <property type="match status" value="1"/>
</dbReference>
<keyword evidence="20" id="KW-1185">Reference proteome</keyword>
<feature type="compositionally biased region" description="Polar residues" evidence="17">
    <location>
        <begin position="915"/>
        <end position="926"/>
    </location>
</feature>
<dbReference type="FunFam" id="3.40.50.300:FF:002221">
    <property type="entry name" value="RuvB-like 2"/>
    <property type="match status" value="2"/>
</dbReference>
<dbReference type="InterPro" id="IPR003593">
    <property type="entry name" value="AAA+_ATPase"/>
</dbReference>
<protein>
    <recommendedName>
        <fullName evidence="16">RuvB-like helicase 2</fullName>
        <ecNumber evidence="3">3.6.4.12</ecNumber>
    </recommendedName>
</protein>
<evidence type="ECO:0000256" key="14">
    <source>
        <dbReference type="ARBA" id="ARBA00023242"/>
    </source>
</evidence>
<evidence type="ECO:0000256" key="6">
    <source>
        <dbReference type="ARBA" id="ARBA00022801"/>
    </source>
</evidence>
<dbReference type="PANTHER" id="PTHR11093">
    <property type="entry name" value="RUVB-RELATED REPTIN AND PONTIN"/>
    <property type="match status" value="1"/>
</dbReference>
<reference evidence="19 20" key="1">
    <citation type="journal article" date="2013" name="PLoS Genet.">
        <title>Genomic mechanisms accounting for the adaptation to parasitism in nematode-trapping fungi.</title>
        <authorList>
            <person name="Meerupati T."/>
            <person name="Andersson K.M."/>
            <person name="Friman E."/>
            <person name="Kumar D."/>
            <person name="Tunlid A."/>
            <person name="Ahren D."/>
        </authorList>
    </citation>
    <scope>NUCLEOTIDE SEQUENCE [LARGE SCALE GENOMIC DNA]</scope>
    <source>
        <strain evidence="19 20">CBS 200.50</strain>
    </source>
</reference>
<comment type="subcellular location">
    <subcellularLocation>
        <location evidence="1">Nucleus</location>
    </subcellularLocation>
</comment>
<keyword evidence="9" id="KW-0156">Chromatin regulator</keyword>
<dbReference type="InterPro" id="IPR010339">
    <property type="entry name" value="TIP49_P-loop"/>
</dbReference>
<dbReference type="InterPro" id="IPR027238">
    <property type="entry name" value="RuvB-like"/>
</dbReference>
<evidence type="ECO:0000256" key="13">
    <source>
        <dbReference type="ARBA" id="ARBA00023204"/>
    </source>
</evidence>
<keyword evidence="12" id="KW-0804">Transcription</keyword>
<evidence type="ECO:0000313" key="19">
    <source>
        <dbReference type="EMBL" id="EPS43000.1"/>
    </source>
</evidence>
<evidence type="ECO:0000256" key="11">
    <source>
        <dbReference type="ARBA" id="ARBA00023159"/>
    </source>
</evidence>
<gene>
    <name evidence="19" type="ORF">H072_3014</name>
</gene>
<evidence type="ECO:0000256" key="12">
    <source>
        <dbReference type="ARBA" id="ARBA00023163"/>
    </source>
</evidence>
<dbReference type="HOGENOM" id="CLU_308588_0_0_1"/>
<dbReference type="AlphaFoldDB" id="S8AJ42"/>
<evidence type="ECO:0000256" key="4">
    <source>
        <dbReference type="ARBA" id="ARBA00022741"/>
    </source>
</evidence>
<evidence type="ECO:0000256" key="15">
    <source>
        <dbReference type="ARBA" id="ARBA00047995"/>
    </source>
</evidence>
<evidence type="ECO:0000256" key="3">
    <source>
        <dbReference type="ARBA" id="ARBA00012551"/>
    </source>
</evidence>
<keyword evidence="5" id="KW-0227">DNA damage</keyword>
<feature type="region of interest" description="Disordered" evidence="17">
    <location>
        <begin position="739"/>
        <end position="956"/>
    </location>
</feature>
<dbReference type="InterPro" id="IPR041048">
    <property type="entry name" value="RuvB-like_C"/>
</dbReference>
<sequence>MSTRLQSVQAITTVSESRDVRGLNLIASHSHIRGLGIEQDTLQPRANASQGLIGQEKARKAAAVILQMVREGKIAGRAILMAGPPSTGKTAIAMGMAQSLGSDVPFTILTSTEIFSLEMSKTEALTQAFRKSIGVRIKEETEIIEGEVVEIQVDRSVTGGTKQGKLTMKTTDMEAVWDMGAKMIDSMSKEKVIAGDIISLDKSSGKVTKLGRSYSRARDYDAMGPDTKFLQCPEGELQKRREVVHTVSLHEIDVINSRTQGFLALFSGDTGEIRSEVRDQINIKVGEWREEGKAEIVPGVLFIDEIHMLDIECFSYINRALESELSPIVIMASNRGTTRIRGTTYKSPHGLPIDLLDRVLIVPTPGYSAQEIEQILSIRAQEQEVELDPNALSLLTKIGQETSLRYASQLITTSNMIASKRPKKTVTVDDVSRSFKLFLDTGRSTKYLTEFENQFITDANYNTKDSHLMTTSSSSSHTFVESSPEYFSRMRLSTAVGGSGLLWSVAVGRSCLPTSLRAQSSQSRNPVQTCRFGFSIDLTTFSLHFWSIAPLFLYPDDENAAIAVNTLLTLLDTGYRSLPAANMMGLGLPMLTPRDTQSLWYTPSHTFGYTVPPKPSTSPVLPNAQQQPPTTQHGHHQHYRAQRDATRSALAAYGPSALQQLAIDEDAVEKRKLHIARFGATWIKPPGMMKTLQGVIDEELERAEQLAMEGTTVDDDGGFAAPQEVNMVGGEPVDVVEDVEEDGEEGDVGEEEEGEEVEGGEEGLMEEGEVDLDADIPEADSTGWSDDEEEEEEEDEEEDEDEEEEEDGDGEVEEEEADLDADIPEAEEVSIYEEDEEDEDEEGEEEDDEVEELSVIADTTQGSIDDSYASELGDGSPRPITPARVQRRATPTSSARPVRPGQFQNLRQQHRMQAARSSPLGQQRLVTPSTRTTRRSRGGADSSMMFISGDEMEVDD</sequence>
<dbReference type="EC" id="3.6.4.12" evidence="3"/>
<keyword evidence="7" id="KW-0347">Helicase</keyword>
<dbReference type="FunFam" id="1.10.8.60:FF:000010">
    <property type="entry name" value="RuvB-like helicase"/>
    <property type="match status" value="1"/>
</dbReference>
<proteinExistence type="inferred from homology"/>
<evidence type="ECO:0000256" key="7">
    <source>
        <dbReference type="ARBA" id="ARBA00022806"/>
    </source>
</evidence>
<keyword evidence="13" id="KW-0234">DNA repair</keyword>
<feature type="domain" description="AAA+ ATPase" evidence="18">
    <location>
        <begin position="75"/>
        <end position="366"/>
    </location>
</feature>
<organism evidence="19 20">
    <name type="scientific">Dactylellina haptotyla (strain CBS 200.50)</name>
    <name type="common">Nematode-trapping fungus</name>
    <name type="synonym">Monacrosporium haptotylum</name>
    <dbReference type="NCBI Taxonomy" id="1284197"/>
    <lineage>
        <taxon>Eukaryota</taxon>
        <taxon>Fungi</taxon>
        <taxon>Dikarya</taxon>
        <taxon>Ascomycota</taxon>
        <taxon>Pezizomycotina</taxon>
        <taxon>Orbiliomycetes</taxon>
        <taxon>Orbiliales</taxon>
        <taxon>Orbiliaceae</taxon>
        <taxon>Dactylellina</taxon>
    </lineage>
</organism>
<reference evidence="20" key="2">
    <citation type="submission" date="2013-04" db="EMBL/GenBank/DDBJ databases">
        <title>Genomic mechanisms accounting for the adaptation to parasitism in nematode-trapping fungi.</title>
        <authorList>
            <person name="Ahren D.G."/>
        </authorList>
    </citation>
    <scope>NUCLEOTIDE SEQUENCE [LARGE SCALE GENOMIC DNA]</scope>
    <source>
        <strain evidence="20">CBS 200.50</strain>
    </source>
</reference>
<dbReference type="GO" id="GO:0005524">
    <property type="term" value="F:ATP binding"/>
    <property type="evidence" value="ECO:0007669"/>
    <property type="project" value="UniProtKB-KW"/>
</dbReference>